<organism evidence="13 14">
    <name type="scientific">Paenibacillus lycopersici</name>
    <dbReference type="NCBI Taxonomy" id="2704462"/>
    <lineage>
        <taxon>Bacteria</taxon>
        <taxon>Bacillati</taxon>
        <taxon>Bacillota</taxon>
        <taxon>Bacilli</taxon>
        <taxon>Bacillales</taxon>
        <taxon>Paenibacillaceae</taxon>
        <taxon>Paenibacillus</taxon>
    </lineage>
</organism>
<proteinExistence type="inferred from homology"/>
<dbReference type="GO" id="GO:0044715">
    <property type="term" value="F:8-oxo-dGDP phosphatase activity"/>
    <property type="evidence" value="ECO:0007669"/>
    <property type="project" value="TreeGrafter"/>
</dbReference>
<gene>
    <name evidence="13" type="ORF">GXP70_04850</name>
</gene>
<protein>
    <recommendedName>
        <fullName evidence="11">8-oxo-dGTP diphosphatase</fullName>
        <ecNumber evidence="11">3.6.1.55</ecNumber>
    </recommendedName>
</protein>
<reference evidence="13 14" key="1">
    <citation type="submission" date="2020-01" db="EMBL/GenBank/DDBJ databases">
        <title>Paenibacillus sp. nov., isolated from tomato rhizosphere.</title>
        <authorList>
            <person name="Weon H.-Y."/>
            <person name="Lee S.A."/>
        </authorList>
    </citation>
    <scope>NUCLEOTIDE SEQUENCE [LARGE SCALE GENOMIC DNA]</scope>
    <source>
        <strain evidence="13 14">12200R-189</strain>
    </source>
</reference>
<dbReference type="EC" id="3.6.1.55" evidence="11"/>
<comment type="catalytic activity">
    <reaction evidence="10">
        <text>8-oxo-dGTP + H2O = 8-oxo-dGMP + diphosphate + H(+)</text>
        <dbReference type="Rhea" id="RHEA:31575"/>
        <dbReference type="ChEBI" id="CHEBI:15377"/>
        <dbReference type="ChEBI" id="CHEBI:15378"/>
        <dbReference type="ChEBI" id="CHEBI:33019"/>
        <dbReference type="ChEBI" id="CHEBI:63224"/>
        <dbReference type="ChEBI" id="CHEBI:77896"/>
        <dbReference type="EC" id="3.6.1.55"/>
    </reaction>
</comment>
<dbReference type="GO" id="GO:0006260">
    <property type="term" value="P:DNA replication"/>
    <property type="evidence" value="ECO:0007669"/>
    <property type="project" value="UniProtKB-KW"/>
</dbReference>
<evidence type="ECO:0000256" key="11">
    <source>
        <dbReference type="ARBA" id="ARBA00038905"/>
    </source>
</evidence>
<evidence type="ECO:0000256" key="7">
    <source>
        <dbReference type="ARBA" id="ARBA00022801"/>
    </source>
</evidence>
<dbReference type="Proteomes" id="UP000476064">
    <property type="component" value="Chromosome"/>
</dbReference>
<keyword evidence="9" id="KW-0234">DNA repair</keyword>
<feature type="domain" description="Nudix hydrolase" evidence="12">
    <location>
        <begin position="1"/>
        <end position="126"/>
    </location>
</feature>
<dbReference type="InterPro" id="IPR000086">
    <property type="entry name" value="NUDIX_hydrolase_dom"/>
</dbReference>
<comment type="similarity">
    <text evidence="2">Belongs to the Nudix hydrolase family.</text>
</comment>
<evidence type="ECO:0000256" key="8">
    <source>
        <dbReference type="ARBA" id="ARBA00022842"/>
    </source>
</evidence>
<dbReference type="PANTHER" id="PTHR47707">
    <property type="entry name" value="8-OXO-DGTP DIPHOSPHATASE"/>
    <property type="match status" value="1"/>
</dbReference>
<accession>A0A6C0G7L1</accession>
<evidence type="ECO:0000256" key="4">
    <source>
        <dbReference type="ARBA" id="ARBA00022705"/>
    </source>
</evidence>
<dbReference type="GO" id="GO:0006281">
    <property type="term" value="P:DNA repair"/>
    <property type="evidence" value="ECO:0007669"/>
    <property type="project" value="UniProtKB-KW"/>
</dbReference>
<dbReference type="InterPro" id="IPR020084">
    <property type="entry name" value="NUDIX_hydrolase_CS"/>
</dbReference>
<dbReference type="Gene3D" id="3.90.79.10">
    <property type="entry name" value="Nucleoside Triphosphate Pyrophosphohydrolase"/>
    <property type="match status" value="1"/>
</dbReference>
<dbReference type="GO" id="GO:0008413">
    <property type="term" value="F:8-oxo-7,8-dihydroguanosine triphosphate pyrophosphatase activity"/>
    <property type="evidence" value="ECO:0007669"/>
    <property type="project" value="TreeGrafter"/>
</dbReference>
<dbReference type="PANTHER" id="PTHR47707:SF1">
    <property type="entry name" value="NUDIX HYDROLASE FAMILY PROTEIN"/>
    <property type="match status" value="1"/>
</dbReference>
<evidence type="ECO:0000256" key="10">
    <source>
        <dbReference type="ARBA" id="ARBA00035861"/>
    </source>
</evidence>
<name>A0A6C0G7L1_9BACL</name>
<dbReference type="GO" id="GO:0035539">
    <property type="term" value="F:8-oxo-7,8-dihydrodeoxyguanosine triphosphate pyrophosphatase activity"/>
    <property type="evidence" value="ECO:0007669"/>
    <property type="project" value="UniProtKB-EC"/>
</dbReference>
<evidence type="ECO:0000256" key="9">
    <source>
        <dbReference type="ARBA" id="ARBA00023204"/>
    </source>
</evidence>
<dbReference type="InterPro" id="IPR020476">
    <property type="entry name" value="Nudix_hydrolase"/>
</dbReference>
<evidence type="ECO:0000256" key="1">
    <source>
        <dbReference type="ARBA" id="ARBA00001946"/>
    </source>
</evidence>
<keyword evidence="14" id="KW-1185">Reference proteome</keyword>
<evidence type="ECO:0000256" key="3">
    <source>
        <dbReference type="ARBA" id="ARBA00022457"/>
    </source>
</evidence>
<keyword evidence="4" id="KW-0235">DNA replication</keyword>
<dbReference type="PROSITE" id="PS00893">
    <property type="entry name" value="NUDIX_BOX"/>
    <property type="match status" value="1"/>
</dbReference>
<dbReference type="AlphaFoldDB" id="A0A6C0G7L1"/>
<evidence type="ECO:0000256" key="6">
    <source>
        <dbReference type="ARBA" id="ARBA00022763"/>
    </source>
</evidence>
<dbReference type="SUPFAM" id="SSF55811">
    <property type="entry name" value="Nudix"/>
    <property type="match status" value="1"/>
</dbReference>
<keyword evidence="7 13" id="KW-0378">Hydrolase</keyword>
<comment type="cofactor">
    <cofactor evidence="1">
        <name>Mg(2+)</name>
        <dbReference type="ChEBI" id="CHEBI:18420"/>
    </cofactor>
</comment>
<sequence>MIPVAAAIIENEQGMILIARRKEGKSQGGLWEFPGGKIEVDETAEDCLRRELLEEMNIAIEPYAFCGENDHFYGDVHIRLVAYKAKFLSGEIKLIDHDDYTWVGRAQLVEYEFAPADVKFVEMLSC</sequence>
<dbReference type="PRINTS" id="PR00502">
    <property type="entry name" value="NUDIXFAMILY"/>
</dbReference>
<dbReference type="PROSITE" id="PS51462">
    <property type="entry name" value="NUDIX"/>
    <property type="match status" value="1"/>
</dbReference>
<evidence type="ECO:0000259" key="12">
    <source>
        <dbReference type="PROSITE" id="PS51462"/>
    </source>
</evidence>
<evidence type="ECO:0000313" key="13">
    <source>
        <dbReference type="EMBL" id="QHT63738.1"/>
    </source>
</evidence>
<dbReference type="InterPro" id="IPR015797">
    <property type="entry name" value="NUDIX_hydrolase-like_dom_sf"/>
</dbReference>
<keyword evidence="8" id="KW-0460">Magnesium</keyword>
<dbReference type="EMBL" id="CP048209">
    <property type="protein sequence ID" value="QHT63738.1"/>
    <property type="molecule type" value="Genomic_DNA"/>
</dbReference>
<dbReference type="InterPro" id="IPR047127">
    <property type="entry name" value="MutT-like"/>
</dbReference>
<keyword evidence="6" id="KW-0227">DNA damage</keyword>
<keyword evidence="5" id="KW-0479">Metal-binding</keyword>
<dbReference type="InterPro" id="IPR029119">
    <property type="entry name" value="MutY_C"/>
</dbReference>
<dbReference type="Pfam" id="PF14815">
    <property type="entry name" value="NUDIX_4"/>
    <property type="match status" value="1"/>
</dbReference>
<dbReference type="GO" id="GO:0044716">
    <property type="term" value="F:8-oxo-GDP phosphatase activity"/>
    <property type="evidence" value="ECO:0007669"/>
    <property type="project" value="TreeGrafter"/>
</dbReference>
<evidence type="ECO:0000256" key="5">
    <source>
        <dbReference type="ARBA" id="ARBA00022723"/>
    </source>
</evidence>
<keyword evidence="3" id="KW-0515">Mutator protein</keyword>
<evidence type="ECO:0000256" key="2">
    <source>
        <dbReference type="ARBA" id="ARBA00005582"/>
    </source>
</evidence>
<dbReference type="KEGG" id="plyc:GXP70_04850"/>
<dbReference type="CDD" id="cd03425">
    <property type="entry name" value="NUDIX_MutT_NudA_like"/>
    <property type="match status" value="1"/>
</dbReference>
<dbReference type="GO" id="GO:0046872">
    <property type="term" value="F:metal ion binding"/>
    <property type="evidence" value="ECO:0007669"/>
    <property type="project" value="UniProtKB-KW"/>
</dbReference>
<evidence type="ECO:0000313" key="14">
    <source>
        <dbReference type="Proteomes" id="UP000476064"/>
    </source>
</evidence>